<dbReference type="FunFam" id="3.30.420.40:FF:000124">
    <property type="entry name" value="Carbamoyltransferase HypF"/>
    <property type="match status" value="1"/>
</dbReference>
<dbReference type="PROSITE" id="PS00150">
    <property type="entry name" value="ACYLPHOSPHATASE_1"/>
    <property type="match status" value="1"/>
</dbReference>
<dbReference type="GO" id="GO:0051604">
    <property type="term" value="P:protein maturation"/>
    <property type="evidence" value="ECO:0007669"/>
    <property type="project" value="TreeGrafter"/>
</dbReference>
<feature type="active site" evidence="10">
    <location>
        <position position="18"/>
    </location>
</feature>
<dbReference type="HOGENOM" id="CLU_009164_0_0_6"/>
<dbReference type="GO" id="GO:0008270">
    <property type="term" value="F:zinc ion binding"/>
    <property type="evidence" value="ECO:0007669"/>
    <property type="project" value="UniProtKB-KW"/>
</dbReference>
<dbReference type="InterPro" id="IPR006070">
    <property type="entry name" value="Sua5-like_dom"/>
</dbReference>
<comment type="function">
    <text evidence="9">Involved in the maturation of [NiFe] hydrogenases. Along with HypE, it catalyzes the synthesis of the CN ligands of the active site iron of [NiFe]-hydrogenases. HypF functions as a carbamoyl transferase using carbamoylphosphate as a substrate and transferring the carboxamido moiety in an ATP-dependent reaction to the thiolate of the C-terminal cysteine of HypE yielding a protein-S-carboxamide.</text>
</comment>
<dbReference type="Gene3D" id="3.90.870.30">
    <property type="match status" value="1"/>
</dbReference>
<dbReference type="Pfam" id="PF17788">
    <property type="entry name" value="HypF_C"/>
    <property type="match status" value="1"/>
</dbReference>
<dbReference type="GO" id="GO:0003998">
    <property type="term" value="F:acylphosphatase activity"/>
    <property type="evidence" value="ECO:0007669"/>
    <property type="project" value="UniProtKB-EC"/>
</dbReference>
<dbReference type="Gene3D" id="3.30.110.120">
    <property type="match status" value="1"/>
</dbReference>
<name>A0A0H3FQY6_KLEAK</name>
<dbReference type="Pfam" id="PF00708">
    <property type="entry name" value="Acylphosphatase"/>
    <property type="match status" value="1"/>
</dbReference>
<dbReference type="InterPro" id="IPR001792">
    <property type="entry name" value="Acylphosphatase-like_dom"/>
</dbReference>
<feature type="domain" description="YrdC-like" evidence="12">
    <location>
        <begin position="195"/>
        <end position="371"/>
    </location>
</feature>
<evidence type="ECO:0000256" key="5">
    <source>
        <dbReference type="ARBA" id="ARBA00022771"/>
    </source>
</evidence>
<accession>A0A0H3FQY6</accession>
<feature type="domain" description="Acylphosphatase-like" evidence="11">
    <location>
        <begin position="3"/>
        <end position="87"/>
    </location>
</feature>
<dbReference type="InterPro" id="IPR036046">
    <property type="entry name" value="Acylphosphatase-like_dom_sf"/>
</dbReference>
<evidence type="ECO:0000256" key="2">
    <source>
        <dbReference type="ARBA" id="ARBA00008097"/>
    </source>
</evidence>
<dbReference type="InterPro" id="IPR041440">
    <property type="entry name" value="HypF_C"/>
</dbReference>
<dbReference type="GO" id="GO:0016743">
    <property type="term" value="F:carboxyl- or carbamoyltransferase activity"/>
    <property type="evidence" value="ECO:0007669"/>
    <property type="project" value="UniProtKB-UniRule"/>
</dbReference>
<evidence type="ECO:0000256" key="7">
    <source>
        <dbReference type="ARBA" id="ARBA00048220"/>
    </source>
</evidence>
<dbReference type="Gene3D" id="3.30.420.40">
    <property type="match status" value="1"/>
</dbReference>
<keyword evidence="10" id="KW-0378">Hydrolase</keyword>
<reference evidence="13 14" key="1">
    <citation type="journal article" date="2012" name="J. Bacteriol.">
        <title>Complete genome sequence of Enterobacter aerogenes KCTC 2190.</title>
        <authorList>
            <person name="Shin S.H."/>
            <person name="Kim S."/>
            <person name="Kim J.Y."/>
            <person name="Lee S."/>
            <person name="Um Y."/>
            <person name="Oh M.K."/>
            <person name="Kim Y.R."/>
            <person name="Lee J."/>
            <person name="Yang K.S."/>
        </authorList>
    </citation>
    <scope>NUCLEOTIDE SEQUENCE [LARGE SCALE GENOMIC DNA]</scope>
    <source>
        <strain evidence="13 14">KCTC 2190</strain>
    </source>
</reference>
<evidence type="ECO:0000259" key="12">
    <source>
        <dbReference type="PROSITE" id="PS51163"/>
    </source>
</evidence>
<evidence type="ECO:0000259" key="11">
    <source>
        <dbReference type="PROSITE" id="PS51160"/>
    </source>
</evidence>
<dbReference type="Pfam" id="PF22521">
    <property type="entry name" value="HypF_C_2"/>
    <property type="match status" value="1"/>
</dbReference>
<dbReference type="EC" id="6.2.-.-" evidence="9"/>
<dbReference type="Proteomes" id="UP000008881">
    <property type="component" value="Chromosome"/>
</dbReference>
<dbReference type="PROSITE" id="PS51163">
    <property type="entry name" value="YRDC"/>
    <property type="match status" value="1"/>
</dbReference>
<evidence type="ECO:0000256" key="8">
    <source>
        <dbReference type="ARBA" id="ARBA00072168"/>
    </source>
</evidence>
<keyword evidence="3" id="KW-0436">Ligase</keyword>
<dbReference type="InterPro" id="IPR055128">
    <property type="entry name" value="HypF_C_2"/>
</dbReference>
<dbReference type="RefSeq" id="WP_015703255.1">
    <property type="nucleotide sequence ID" value="NC_015663.1"/>
</dbReference>
<dbReference type="Pfam" id="PF07503">
    <property type="entry name" value="zf-HYPF"/>
    <property type="match status" value="2"/>
</dbReference>
<dbReference type="EMBL" id="CP002824">
    <property type="protein sequence ID" value="AEG95257.1"/>
    <property type="molecule type" value="Genomic_DNA"/>
</dbReference>
<evidence type="ECO:0000256" key="9">
    <source>
        <dbReference type="PIRNR" id="PIRNR006256"/>
    </source>
</evidence>
<comment type="catalytic activity">
    <reaction evidence="10">
        <text>an acyl phosphate + H2O = a carboxylate + phosphate + H(+)</text>
        <dbReference type="Rhea" id="RHEA:14965"/>
        <dbReference type="ChEBI" id="CHEBI:15377"/>
        <dbReference type="ChEBI" id="CHEBI:15378"/>
        <dbReference type="ChEBI" id="CHEBI:29067"/>
        <dbReference type="ChEBI" id="CHEBI:43474"/>
        <dbReference type="ChEBI" id="CHEBI:59918"/>
        <dbReference type="EC" id="3.6.1.7"/>
    </reaction>
</comment>
<dbReference type="PIRSF" id="PIRSF006256">
    <property type="entry name" value="CMPcnvr_hdrg_mat"/>
    <property type="match status" value="1"/>
</dbReference>
<keyword evidence="4" id="KW-0479">Metal-binding</keyword>
<dbReference type="PATRIC" id="fig|1028307.3.peg.314"/>
<dbReference type="InterPro" id="IPR051060">
    <property type="entry name" value="Carbamoyltrans_HypF-like"/>
</dbReference>
<comment type="similarity">
    <text evidence="2 9">Belongs to the carbamoyltransferase HypF family.</text>
</comment>
<dbReference type="InterPro" id="IPR017968">
    <property type="entry name" value="Acylphosphatase_CS"/>
</dbReference>
<protein>
    <recommendedName>
        <fullName evidence="8 9">Carbamoyltransferase HypF</fullName>
        <ecNumber evidence="9">6.2.-.-</ecNumber>
    </recommendedName>
</protein>
<feature type="active site" evidence="10">
    <location>
        <position position="36"/>
    </location>
</feature>
<evidence type="ECO:0000256" key="4">
    <source>
        <dbReference type="ARBA" id="ARBA00022723"/>
    </source>
</evidence>
<keyword evidence="14" id="KW-1185">Reference proteome</keyword>
<sequence length="742" mass="79721">MNGVQIRIRGKVQGVGFRPFVWQLARQMARGGDVCNDGDGVLVRLTGDDGGFSAALARHCPPLARIDSTDCTPFHWHRLPQDFTIRHSDGGSMRTQIVPDAATCPACLAEMNDPQERRYRYPFINCTHCGPRFTIIRAMPYDRPFTAMAPFPLCPRCAAEYRQPADRRFHAQPVACADCGPQLEWRAGTLTLFAEAALQAAIARLAAGDIVAIKGIGGFHLACDAGNSEAVAALRARKRRPAKPLAVMLPTATGLPAAAATLLRSPAAPIVLLAKAQVPGLCDEIASGLAEVGVMLPSNPLQHLLLQALARPIVMTSGNLSGRPPALSNHEALTDLAAIADGFLLHNRDIVQRMDDSLVRSSGEMLRRARGYVPDALPLPPGLDNIPPLLALGADMKNTFCLARGDEAVLSQHFGDLGEEGVEQQWRSALRLMQSIYAFAPQRVAVDAHPGYRSTRWAASMSLPVEPVLHHHAHAAACLAEHRWPLDGGDVIALTLDGIGMGENGALWGGECLRVNYRECEHLGGLPAVALPGGDLAARQPWRNLLAQCLAFIPDWQSYPQTAALGQRNWPLLAQAIERGINSPRASSCGRLFDAVACALDCAPETLSYEGEAACRLEALAASCPGVSHPITLPWRGGELDLATFWRQWLRWQATPAQKAWAFHDALACGLAALARDRAASCGIATIVCSGGVLHNQLLAARLSDYLSDFTLLLPQQLPAGDGAIAYGQAVVAAARWQSQRI</sequence>
<gene>
    <name evidence="13" type="ordered locus">EAE_01610</name>
</gene>
<evidence type="ECO:0000313" key="13">
    <source>
        <dbReference type="EMBL" id="AEG95257.1"/>
    </source>
</evidence>
<comment type="catalytic activity">
    <reaction evidence="7 9">
        <text>C-terminal L-cysteinyl-[HypE protein] + carbamoyl phosphate + ATP + H2O = C-terminal S-carboxamide-L-cysteinyl-[HypE protein] + AMP + phosphate + diphosphate + H(+)</text>
        <dbReference type="Rhea" id="RHEA:55636"/>
        <dbReference type="Rhea" id="RHEA-COMP:14247"/>
        <dbReference type="Rhea" id="RHEA-COMP:14392"/>
        <dbReference type="ChEBI" id="CHEBI:15377"/>
        <dbReference type="ChEBI" id="CHEBI:15378"/>
        <dbReference type="ChEBI" id="CHEBI:30616"/>
        <dbReference type="ChEBI" id="CHEBI:33019"/>
        <dbReference type="ChEBI" id="CHEBI:43474"/>
        <dbReference type="ChEBI" id="CHEBI:58228"/>
        <dbReference type="ChEBI" id="CHEBI:76913"/>
        <dbReference type="ChEBI" id="CHEBI:139126"/>
        <dbReference type="ChEBI" id="CHEBI:456215"/>
    </reaction>
</comment>
<keyword evidence="6" id="KW-0862">Zinc</keyword>
<dbReference type="InterPro" id="IPR004421">
    <property type="entry name" value="Carbamoyltransferase_HypF"/>
</dbReference>
<dbReference type="KEGG" id="eae:EAE_01610"/>
<evidence type="ECO:0000256" key="1">
    <source>
        <dbReference type="ARBA" id="ARBA00004711"/>
    </source>
</evidence>
<comment type="pathway">
    <text evidence="1 9">Protein modification; [NiFe] hydrogenase maturation.</text>
</comment>
<dbReference type="SUPFAM" id="SSF55821">
    <property type="entry name" value="YrdC/RibB"/>
    <property type="match status" value="1"/>
</dbReference>
<dbReference type="PROSITE" id="PS51160">
    <property type="entry name" value="ACYLPHOSPHATASE_3"/>
    <property type="match status" value="1"/>
</dbReference>
<evidence type="ECO:0000256" key="6">
    <source>
        <dbReference type="ARBA" id="ARBA00022833"/>
    </source>
</evidence>
<evidence type="ECO:0000256" key="10">
    <source>
        <dbReference type="PROSITE-ProRule" id="PRU00520"/>
    </source>
</evidence>
<keyword evidence="5" id="KW-0863">Zinc-finger</keyword>
<dbReference type="InterPro" id="IPR017945">
    <property type="entry name" value="DHBP_synth_RibB-like_a/b_dom"/>
</dbReference>
<dbReference type="GeneID" id="93313452"/>
<dbReference type="GO" id="GO:0003725">
    <property type="term" value="F:double-stranded RNA binding"/>
    <property type="evidence" value="ECO:0007669"/>
    <property type="project" value="InterPro"/>
</dbReference>
<dbReference type="Gene3D" id="3.30.70.100">
    <property type="match status" value="1"/>
</dbReference>
<dbReference type="PANTHER" id="PTHR42959">
    <property type="entry name" value="CARBAMOYLTRANSFERASE"/>
    <property type="match status" value="1"/>
</dbReference>
<dbReference type="Gene3D" id="3.30.420.360">
    <property type="match status" value="1"/>
</dbReference>
<dbReference type="GO" id="GO:0016874">
    <property type="term" value="F:ligase activity"/>
    <property type="evidence" value="ECO:0007669"/>
    <property type="project" value="UniProtKB-UniRule"/>
</dbReference>
<dbReference type="OrthoDB" id="9808093at2"/>
<dbReference type="InterPro" id="IPR011125">
    <property type="entry name" value="Znf_HypF"/>
</dbReference>
<dbReference type="NCBIfam" id="TIGR00143">
    <property type="entry name" value="hypF"/>
    <property type="match status" value="1"/>
</dbReference>
<organism evidence="13 14">
    <name type="scientific">Klebsiella aerogenes (strain ATCC 13048 / DSM 30053 / CCUG 1429 / JCM 1235 / KCTC 2190 / NBRC 13534 / NCIMB 10102 / NCTC 10006 / CDC 819-56)</name>
    <name type="common">Enterobacter aerogenes</name>
    <dbReference type="NCBI Taxonomy" id="1028307"/>
    <lineage>
        <taxon>Bacteria</taxon>
        <taxon>Pseudomonadati</taxon>
        <taxon>Pseudomonadota</taxon>
        <taxon>Gammaproteobacteria</taxon>
        <taxon>Enterobacterales</taxon>
        <taxon>Enterobacteriaceae</taxon>
        <taxon>Klebsiella/Raoultella group</taxon>
        <taxon>Klebsiella</taxon>
    </lineage>
</organism>
<dbReference type="UniPathway" id="UPA00335"/>
<dbReference type="eggNOG" id="COG0068">
    <property type="taxonomic scope" value="Bacteria"/>
</dbReference>
<proteinExistence type="inferred from homology"/>
<dbReference type="AlphaFoldDB" id="A0A0H3FQY6"/>
<dbReference type="Pfam" id="PF01300">
    <property type="entry name" value="Sua5_yciO_yrdC"/>
    <property type="match status" value="1"/>
</dbReference>
<evidence type="ECO:0000256" key="3">
    <source>
        <dbReference type="ARBA" id="ARBA00022598"/>
    </source>
</evidence>
<dbReference type="SUPFAM" id="SSF54975">
    <property type="entry name" value="Acylphosphatase/BLUF domain-like"/>
    <property type="match status" value="1"/>
</dbReference>
<evidence type="ECO:0000313" key="14">
    <source>
        <dbReference type="Proteomes" id="UP000008881"/>
    </source>
</evidence>
<dbReference type="PANTHER" id="PTHR42959:SF1">
    <property type="entry name" value="CARBAMOYLTRANSFERASE HYPF"/>
    <property type="match status" value="1"/>
</dbReference>